<comment type="caution">
    <text evidence="1">The sequence shown here is derived from an EMBL/GenBank/DDBJ whole genome shotgun (WGS) entry which is preliminary data.</text>
</comment>
<evidence type="ECO:0000313" key="1">
    <source>
        <dbReference type="EMBL" id="KAK3697127.1"/>
    </source>
</evidence>
<proteinExistence type="predicted"/>
<protein>
    <submittedName>
        <fullName evidence="1">Uncharacterized protein</fullName>
    </submittedName>
</protein>
<keyword evidence="2" id="KW-1185">Reference proteome</keyword>
<dbReference type="Proteomes" id="UP001281147">
    <property type="component" value="Unassembled WGS sequence"/>
</dbReference>
<gene>
    <name evidence="1" type="ORF">LTR37_017623</name>
</gene>
<evidence type="ECO:0000313" key="2">
    <source>
        <dbReference type="Proteomes" id="UP001281147"/>
    </source>
</evidence>
<sequence length="672" mass="74121">MATTTQTTVESSPLPNGDNKKSYGEVALTGNFQWKDLLIPENVGKGSVKRYRQQQTLITWASISAVGLYAFYTLKSPPLRAAALGLLFPGAGLVAVLTVPSLLCFVFTFISIPLALFAWFGAGGLFFPLAVWIGSAVLAAVLARDSLVDVVAPISVTLCIGAISYIAYQTNAANVEAQGKRKKRNEYLIDAVQANQTAAKKYPPGSRELSLRNLRHLQWVIELGLKPIDDFSYHDVIDQFQTSAIRYQLYEAVSDLGLYQYIYAPNFHGYISQAQRNCIEKSLTERVVGFWKWESLWGKFKFSDWDPIKEDNIMVSGYVLQAVGIYQSNTRDERYTKPGSLTFEVAKGHRYPYDFKTIADAVNRQWEEGPYCLFSCEPNWIYTMCNLTGTSGIVLAARLLNVGWAEKLKKRFEQALAEDFTQQDGTVMTIRSELTGFTIPGLAGRLSDGINSLLCASFLPHVAHRSWAFVKNEAIKWQSDGSIELSNLLGADALDVGNYKPGQGCIRAVFAGAAAEYGDLKIRDQLLKELDEQYHPVFATKTGSLKNKGLSTIMQGASTKARLGAYQDWCDMVTKGPAENVFRGPILDAVAFPDVLVAYAYSHDGESLELVLYPGKEAGQFQLEFKNLSPGETYTLVNSGIKTSALADKDGKATLEAYIDGRTEMKLARGSG</sequence>
<organism evidence="1 2">
    <name type="scientific">Vermiconidia calcicola</name>
    <dbReference type="NCBI Taxonomy" id="1690605"/>
    <lineage>
        <taxon>Eukaryota</taxon>
        <taxon>Fungi</taxon>
        <taxon>Dikarya</taxon>
        <taxon>Ascomycota</taxon>
        <taxon>Pezizomycotina</taxon>
        <taxon>Dothideomycetes</taxon>
        <taxon>Dothideomycetidae</taxon>
        <taxon>Mycosphaerellales</taxon>
        <taxon>Extremaceae</taxon>
        <taxon>Vermiconidia</taxon>
    </lineage>
</organism>
<reference evidence="1" key="1">
    <citation type="submission" date="2023-07" db="EMBL/GenBank/DDBJ databases">
        <title>Black Yeasts Isolated from many extreme environments.</title>
        <authorList>
            <person name="Coleine C."/>
            <person name="Stajich J.E."/>
            <person name="Selbmann L."/>
        </authorList>
    </citation>
    <scope>NUCLEOTIDE SEQUENCE</scope>
    <source>
        <strain evidence="1">CCFEE 5714</strain>
    </source>
</reference>
<accession>A0ACC3MKD9</accession>
<dbReference type="EMBL" id="JAUTXU010000231">
    <property type="protein sequence ID" value="KAK3697127.1"/>
    <property type="molecule type" value="Genomic_DNA"/>
</dbReference>
<name>A0ACC3MKD9_9PEZI</name>